<evidence type="ECO:0000256" key="1">
    <source>
        <dbReference type="SAM" id="MobiDB-lite"/>
    </source>
</evidence>
<feature type="compositionally biased region" description="Acidic residues" evidence="1">
    <location>
        <begin position="111"/>
        <end position="125"/>
    </location>
</feature>
<feature type="region of interest" description="Disordered" evidence="1">
    <location>
        <begin position="107"/>
        <end position="149"/>
    </location>
</feature>
<reference evidence="4" key="1">
    <citation type="submission" date="2025-08" db="UniProtKB">
        <authorList>
            <consortium name="RefSeq"/>
        </authorList>
    </citation>
    <scope>IDENTIFICATION</scope>
</reference>
<dbReference type="GeneID" id="108005266"/>
<dbReference type="Proteomes" id="UP001652628">
    <property type="component" value="Chromosome X"/>
</dbReference>
<accession>A0AB39YY27</accession>
<name>A0AB39YY27_DROSZ</name>
<feature type="signal peptide" evidence="2">
    <location>
        <begin position="1"/>
        <end position="22"/>
    </location>
</feature>
<feature type="chain" id="PRO_5046377583" evidence="2">
    <location>
        <begin position="23"/>
        <end position="186"/>
    </location>
</feature>
<keyword evidence="2" id="KW-0732">Signal</keyword>
<evidence type="ECO:0000313" key="3">
    <source>
        <dbReference type="Proteomes" id="UP001652628"/>
    </source>
</evidence>
<protein>
    <submittedName>
        <fullName evidence="4">Uncharacterized protein</fullName>
    </submittedName>
</protein>
<dbReference type="RefSeq" id="XP_016923945.2">
    <property type="nucleotide sequence ID" value="XM_017068456.3"/>
</dbReference>
<sequence length="186" mass="21930">MKFSNSILICLYGLVICDWILAAPQPKCKLHQTINPSDYDPVDLTEDPITSAEVKALENQVELVNSILLWPFQFLGNQIREQFEIMRHNTAVLIDLERRNFKIQREKEGFESEMDDQEDEDQIESYEDKEPKPFRRPRNNKNITPFEPWNSPQSPVENLLPLKDYHFTVVEIHHFRLSNKTVIANY</sequence>
<dbReference type="AlphaFoldDB" id="A0AB39YY27"/>
<organism evidence="3 4">
    <name type="scientific">Drosophila suzukii</name>
    <name type="common">Spotted-wing drosophila fruit fly</name>
    <dbReference type="NCBI Taxonomy" id="28584"/>
    <lineage>
        <taxon>Eukaryota</taxon>
        <taxon>Metazoa</taxon>
        <taxon>Ecdysozoa</taxon>
        <taxon>Arthropoda</taxon>
        <taxon>Hexapoda</taxon>
        <taxon>Insecta</taxon>
        <taxon>Pterygota</taxon>
        <taxon>Neoptera</taxon>
        <taxon>Endopterygota</taxon>
        <taxon>Diptera</taxon>
        <taxon>Brachycera</taxon>
        <taxon>Muscomorpha</taxon>
        <taxon>Ephydroidea</taxon>
        <taxon>Drosophilidae</taxon>
        <taxon>Drosophila</taxon>
        <taxon>Sophophora</taxon>
    </lineage>
</organism>
<evidence type="ECO:0000313" key="4">
    <source>
        <dbReference type="RefSeq" id="XP_016923945.2"/>
    </source>
</evidence>
<gene>
    <name evidence="4" type="primary">LOC108005266</name>
</gene>
<keyword evidence="3" id="KW-1185">Reference proteome</keyword>
<proteinExistence type="predicted"/>
<evidence type="ECO:0000256" key="2">
    <source>
        <dbReference type="SAM" id="SignalP"/>
    </source>
</evidence>